<dbReference type="PANTHER" id="PTHR13255:SF0">
    <property type="entry name" value="ATAXIN-10"/>
    <property type="match status" value="1"/>
</dbReference>
<protein>
    <recommendedName>
        <fullName evidence="5">Ataxin-10 homolog</fullName>
    </recommendedName>
    <alternativeName>
        <fullName evidence="6">Copper transport protein 86</fullName>
    </alternativeName>
</protein>
<reference evidence="8" key="1">
    <citation type="submission" date="2020-07" db="EMBL/GenBank/DDBJ databases">
        <title>Draft Genome Sequence of a Deep-Sea Yeast, Naganishia (Cryptococcus) liquefaciens strain N6.</title>
        <authorList>
            <person name="Han Y.W."/>
            <person name="Kajitani R."/>
            <person name="Morimoto H."/>
            <person name="Parhat M."/>
            <person name="Tsubouchi H."/>
            <person name="Bakenova O."/>
            <person name="Ogata M."/>
            <person name="Argunhan B."/>
            <person name="Aoki R."/>
            <person name="Kajiwara S."/>
            <person name="Itoh T."/>
            <person name="Iwasaki H."/>
        </authorList>
    </citation>
    <scope>NUCLEOTIDE SEQUENCE</scope>
    <source>
        <strain evidence="8">N6</strain>
    </source>
</reference>
<dbReference type="AlphaFoldDB" id="A0A8H3TS32"/>
<dbReference type="GO" id="GO:0051301">
    <property type="term" value="P:cell division"/>
    <property type="evidence" value="ECO:0007669"/>
    <property type="project" value="UniProtKB-KW"/>
</dbReference>
<keyword evidence="2" id="KW-0132">Cell division</keyword>
<dbReference type="EMBL" id="BLZA01000011">
    <property type="protein sequence ID" value="GHJ85219.1"/>
    <property type="molecule type" value="Genomic_DNA"/>
</dbReference>
<evidence type="ECO:0000313" key="8">
    <source>
        <dbReference type="EMBL" id="GHJ85219.1"/>
    </source>
</evidence>
<keyword evidence="3" id="KW-0131">Cell cycle</keyword>
<dbReference type="Pfam" id="PF09759">
    <property type="entry name" value="Atx10homo_assoc"/>
    <property type="match status" value="1"/>
</dbReference>
<comment type="function">
    <text evidence="4">May play a role in the regulation of cytokinesis.</text>
</comment>
<proteinExistence type="inferred from homology"/>
<dbReference type="InterPro" id="IPR051374">
    <property type="entry name" value="Ataxin-10/CTR86_families"/>
</dbReference>
<evidence type="ECO:0000313" key="9">
    <source>
        <dbReference type="Proteomes" id="UP000620104"/>
    </source>
</evidence>
<name>A0A8H3TS32_9TREE</name>
<dbReference type="Proteomes" id="UP000620104">
    <property type="component" value="Unassembled WGS sequence"/>
</dbReference>
<dbReference type="PANTHER" id="PTHR13255">
    <property type="entry name" value="ATAXIN-10"/>
    <property type="match status" value="1"/>
</dbReference>
<dbReference type="Gene3D" id="1.25.10.10">
    <property type="entry name" value="Leucine-rich Repeat Variant"/>
    <property type="match status" value="1"/>
</dbReference>
<accession>A0A8H3TS32</accession>
<evidence type="ECO:0000256" key="2">
    <source>
        <dbReference type="ARBA" id="ARBA00022618"/>
    </source>
</evidence>
<feature type="domain" description="Ataxin-10" evidence="7">
    <location>
        <begin position="463"/>
        <end position="550"/>
    </location>
</feature>
<gene>
    <name evidence="8" type="ORF">NliqN6_1621</name>
</gene>
<dbReference type="InterPro" id="IPR016024">
    <property type="entry name" value="ARM-type_fold"/>
</dbReference>
<dbReference type="SUPFAM" id="SSF48371">
    <property type="entry name" value="ARM repeat"/>
    <property type="match status" value="1"/>
</dbReference>
<evidence type="ECO:0000256" key="1">
    <source>
        <dbReference type="ARBA" id="ARBA00008384"/>
    </source>
</evidence>
<evidence type="ECO:0000256" key="3">
    <source>
        <dbReference type="ARBA" id="ARBA00023306"/>
    </source>
</evidence>
<sequence length="555" mass="61636">MDQFPALLSTIASELPSCTDAHRIYDLNVQLSELGAPLSSNGSDALSLRRQFISLPATAPTLLNAWRILSARLEKEDETNLAAREAAAASILDKLHRDETAPRPERAGSEVTSQVYEMIVQSARLTRDLLPGVTEAKVVVLPCEPYLRSVMYRLTTFDRIKDTELIPAHRAILQVLSNLIAPVDKVQQEWVEGLWQTYNLGSREDAVMQRALDSDDPMTVMSCIMLCINFIRADERLAQSMGSPKLRPLVAKLLDKIGWYSDAESGSLEERCFHLGYQLFSMLFHHGLQGSLFDILASPNEPVTPSQTTLLQLLDGYHHNSEWDAQQPTASTHEAYAFLIPAFHDMATYAIAAMTPSVAPIEAAQQTLDDDPRLPKVFEACIVACQCMITVCLAETEHPSIEVEGLLQRIRTAKQDQRSFIEVLVDLLRTTEAFIPRVKPFRPNDPTRSEPDDASGMAGFATLKRDLVQLAGLLANDDQQTQNQIRECGGMQVILSMCVTDDRNPLIREYALLAVRNLMINNVANQALIKEMDPVGIVGPDGELREMPARMGAKD</sequence>
<evidence type="ECO:0000256" key="6">
    <source>
        <dbReference type="ARBA" id="ARBA00044805"/>
    </source>
</evidence>
<dbReference type="GO" id="GO:0005829">
    <property type="term" value="C:cytosol"/>
    <property type="evidence" value="ECO:0007669"/>
    <property type="project" value="TreeGrafter"/>
</dbReference>
<organism evidence="8 9">
    <name type="scientific">Naganishia liquefaciens</name>
    <dbReference type="NCBI Taxonomy" id="104408"/>
    <lineage>
        <taxon>Eukaryota</taxon>
        <taxon>Fungi</taxon>
        <taxon>Dikarya</taxon>
        <taxon>Basidiomycota</taxon>
        <taxon>Agaricomycotina</taxon>
        <taxon>Tremellomycetes</taxon>
        <taxon>Filobasidiales</taxon>
        <taxon>Filobasidiaceae</taxon>
        <taxon>Naganishia</taxon>
    </lineage>
</organism>
<comment type="similarity">
    <text evidence="1">Belongs to the ataxin-10 family.</text>
</comment>
<comment type="caution">
    <text evidence="8">The sequence shown here is derived from an EMBL/GenBank/DDBJ whole genome shotgun (WGS) entry which is preliminary data.</text>
</comment>
<dbReference type="InterPro" id="IPR019156">
    <property type="entry name" value="Ataxin-10_domain"/>
</dbReference>
<keyword evidence="9" id="KW-1185">Reference proteome</keyword>
<evidence type="ECO:0000256" key="5">
    <source>
        <dbReference type="ARBA" id="ARBA00044801"/>
    </source>
</evidence>
<evidence type="ECO:0000259" key="7">
    <source>
        <dbReference type="Pfam" id="PF09759"/>
    </source>
</evidence>
<dbReference type="InterPro" id="IPR011989">
    <property type="entry name" value="ARM-like"/>
</dbReference>
<evidence type="ECO:0000256" key="4">
    <source>
        <dbReference type="ARBA" id="ARBA00044746"/>
    </source>
</evidence>
<dbReference type="OrthoDB" id="379794at2759"/>